<evidence type="ECO:0000313" key="3">
    <source>
        <dbReference type="Proteomes" id="UP001377567"/>
    </source>
</evidence>
<gene>
    <name evidence="2" type="ORF">DAKH74_022330</name>
</gene>
<dbReference type="GO" id="GO:0016192">
    <property type="term" value="P:vesicle-mediated transport"/>
    <property type="evidence" value="ECO:0007669"/>
    <property type="project" value="InterPro"/>
</dbReference>
<protein>
    <submittedName>
        <fullName evidence="2">Sec1 protein</fullName>
    </submittedName>
</protein>
<dbReference type="SUPFAM" id="SSF56815">
    <property type="entry name" value="Sec1/munc18-like (SM) proteins"/>
    <property type="match status" value="1"/>
</dbReference>
<dbReference type="PIRSF" id="PIRSF005715">
    <property type="entry name" value="VPS45_Sec1"/>
    <property type="match status" value="1"/>
</dbReference>
<dbReference type="Proteomes" id="UP001377567">
    <property type="component" value="Unassembled WGS sequence"/>
</dbReference>
<reference evidence="2 3" key="1">
    <citation type="journal article" date="2023" name="Elife">
        <title>Identification of key yeast species and microbe-microbe interactions impacting larval growth of Drosophila in the wild.</title>
        <authorList>
            <person name="Mure A."/>
            <person name="Sugiura Y."/>
            <person name="Maeda R."/>
            <person name="Honda K."/>
            <person name="Sakurai N."/>
            <person name="Takahashi Y."/>
            <person name="Watada M."/>
            <person name="Katoh T."/>
            <person name="Gotoh A."/>
            <person name="Gotoh Y."/>
            <person name="Taniguchi I."/>
            <person name="Nakamura K."/>
            <person name="Hayashi T."/>
            <person name="Katayama T."/>
            <person name="Uemura T."/>
            <person name="Hattori Y."/>
        </authorList>
    </citation>
    <scope>NUCLEOTIDE SEQUENCE [LARGE SCALE GENOMIC DNA]</scope>
    <source>
        <strain evidence="2 3">KH-74</strain>
    </source>
</reference>
<evidence type="ECO:0000313" key="2">
    <source>
        <dbReference type="EMBL" id="GMM55617.1"/>
    </source>
</evidence>
<comment type="similarity">
    <text evidence="1">Belongs to the STXBP/unc-18/SEC1 family.</text>
</comment>
<dbReference type="EMBL" id="BTGD01000005">
    <property type="protein sequence ID" value="GMM55617.1"/>
    <property type="molecule type" value="Genomic_DNA"/>
</dbReference>
<evidence type="ECO:0000256" key="1">
    <source>
        <dbReference type="ARBA" id="ARBA00009884"/>
    </source>
</evidence>
<proteinExistence type="inferred from homology"/>
<accession>A0AAV5RWX9</accession>
<dbReference type="InterPro" id="IPR043127">
    <property type="entry name" value="Sec-1-like_dom3a"/>
</dbReference>
<dbReference type="Gene3D" id="3.90.830.10">
    <property type="entry name" value="Syntaxin Binding Protein 1, Chain A, domain 2"/>
    <property type="match status" value="1"/>
</dbReference>
<dbReference type="InterPro" id="IPR036045">
    <property type="entry name" value="Sec1-like_sf"/>
</dbReference>
<dbReference type="Gene3D" id="3.40.50.2060">
    <property type="match status" value="1"/>
</dbReference>
<dbReference type="InterPro" id="IPR043154">
    <property type="entry name" value="Sec-1-like_dom1"/>
</dbReference>
<dbReference type="Pfam" id="PF00995">
    <property type="entry name" value="Sec1"/>
    <property type="match status" value="1"/>
</dbReference>
<sequence length="709" mass="81556">MSDLRELQRKYVLDTLNSIQTPHNIKFLVIDEFTGTLFESLFTSANELLNYVTSIEKIDSRKRKGQPSVEVIYILQPTKYNINCIASDFASHRDHKKYAKAHIRFLPGMEQYLMNFLQGKRSLIDNIASMNELKLAFSPKETQYFQTLDIDKPFQIFYNKNCADLIEKNVNRTIEALVNMCIVTGEYPIIRYSKALPHEVQLSPATRLAEKVAVQFQETLDSYVRDHQDFPPPSTRPRAIFIITERSLDQFAPMLHDFNYQAMAYDVSTDIGLDDVYHYKAENEAGEMEDKSSKLSDLVDPDWVDLRHLHIIDANEQITGKIKELIAKNPLLVDRSKVKNTSDLLSVVAHLKDFDEDRRRIMLHKTLIESCLAVNQERKLANIADIEQNLAGFGLDMDGERCKHMTDLVLQTLLIKVCNITDKVRFIIIYALFRGGIIEADFVKLLSFIGVREDHEFFPHFMTLFKNFDNLGFKLVKEKPRDKPFQKTWFHDTVVKDPNIYTTSRYVPAVGNILSKVITNPLLLGEEEFPYVKDKPIDLLDDDEREAVGAAAAANVSSSLRNSRHKAAWSRNGNSLKNEGPRQRFFYYVLGGVTYPEIRAAYEQSNLKNKDIFIGSDGILKPVSFLRSVENLHQPRQFLNLKDDQKVQEEIPDFLQGPPASVPVSHVHNANQFQAKKNMVPVAQVPVVDEKETKHKKRNKFKNFFKSKD</sequence>
<comment type="caution">
    <text evidence="2">The sequence shown here is derived from an EMBL/GenBank/DDBJ whole genome shotgun (WGS) entry which is preliminary data.</text>
</comment>
<dbReference type="InterPro" id="IPR027482">
    <property type="entry name" value="Sec1-like_dom2"/>
</dbReference>
<dbReference type="Gene3D" id="3.40.50.1910">
    <property type="match status" value="1"/>
</dbReference>
<organism evidence="2 3">
    <name type="scientific">Maudiozyma humilis</name>
    <name type="common">Sour dough yeast</name>
    <name type="synonym">Kazachstania humilis</name>
    <dbReference type="NCBI Taxonomy" id="51915"/>
    <lineage>
        <taxon>Eukaryota</taxon>
        <taxon>Fungi</taxon>
        <taxon>Dikarya</taxon>
        <taxon>Ascomycota</taxon>
        <taxon>Saccharomycotina</taxon>
        <taxon>Saccharomycetes</taxon>
        <taxon>Saccharomycetales</taxon>
        <taxon>Saccharomycetaceae</taxon>
        <taxon>Maudiozyma</taxon>
    </lineage>
</organism>
<dbReference type="InterPro" id="IPR001619">
    <property type="entry name" value="Sec1-like"/>
</dbReference>
<dbReference type="Gene3D" id="1.25.40.60">
    <property type="match status" value="1"/>
</dbReference>
<name>A0AAV5RWX9_MAUHU</name>
<dbReference type="AlphaFoldDB" id="A0AAV5RWX9"/>
<dbReference type="PANTHER" id="PTHR11679">
    <property type="entry name" value="VESICLE PROTEIN SORTING-ASSOCIATED"/>
    <property type="match status" value="1"/>
</dbReference>
<keyword evidence="3" id="KW-1185">Reference proteome</keyword>